<evidence type="ECO:0000256" key="5">
    <source>
        <dbReference type="SAM" id="Phobius"/>
    </source>
</evidence>
<protein>
    <submittedName>
        <fullName evidence="7">O-antigen ligase family protein</fullName>
    </submittedName>
</protein>
<reference evidence="8" key="1">
    <citation type="journal article" date="2019" name="Int. J. Syst. Evol. Microbiol.">
        <title>The Global Catalogue of Microorganisms (GCM) 10K type strain sequencing project: providing services to taxonomists for standard genome sequencing and annotation.</title>
        <authorList>
            <consortium name="The Broad Institute Genomics Platform"/>
            <consortium name="The Broad Institute Genome Sequencing Center for Infectious Disease"/>
            <person name="Wu L."/>
            <person name="Ma J."/>
        </authorList>
    </citation>
    <scope>NUCLEOTIDE SEQUENCE [LARGE SCALE GENOMIC DNA]</scope>
    <source>
        <strain evidence="8">CCUG 50349</strain>
    </source>
</reference>
<feature type="transmembrane region" description="Helical" evidence="5">
    <location>
        <begin position="366"/>
        <end position="384"/>
    </location>
</feature>
<feature type="transmembrane region" description="Helical" evidence="5">
    <location>
        <begin position="162"/>
        <end position="180"/>
    </location>
</feature>
<dbReference type="EMBL" id="JBHSGW010000001">
    <property type="protein sequence ID" value="MFC4738433.1"/>
    <property type="molecule type" value="Genomic_DNA"/>
</dbReference>
<dbReference type="RefSeq" id="WP_379737342.1">
    <property type="nucleotide sequence ID" value="NZ_JBHSGW010000001.1"/>
</dbReference>
<name>A0ABV9NYK5_9FLAO</name>
<dbReference type="Pfam" id="PF04932">
    <property type="entry name" value="Wzy_C"/>
    <property type="match status" value="1"/>
</dbReference>
<feature type="transmembrane region" description="Helical" evidence="5">
    <location>
        <begin position="22"/>
        <end position="51"/>
    </location>
</feature>
<evidence type="ECO:0000256" key="4">
    <source>
        <dbReference type="ARBA" id="ARBA00023136"/>
    </source>
</evidence>
<keyword evidence="2 5" id="KW-0812">Transmembrane</keyword>
<accession>A0ABV9NYK5</accession>
<evidence type="ECO:0000256" key="2">
    <source>
        <dbReference type="ARBA" id="ARBA00022692"/>
    </source>
</evidence>
<feature type="transmembrane region" description="Helical" evidence="5">
    <location>
        <begin position="396"/>
        <end position="415"/>
    </location>
</feature>
<evidence type="ECO:0000259" key="6">
    <source>
        <dbReference type="Pfam" id="PF04932"/>
    </source>
</evidence>
<evidence type="ECO:0000313" key="8">
    <source>
        <dbReference type="Proteomes" id="UP001595885"/>
    </source>
</evidence>
<organism evidence="7 8">
    <name type="scientific">Flavobacterium ponti</name>
    <dbReference type="NCBI Taxonomy" id="665133"/>
    <lineage>
        <taxon>Bacteria</taxon>
        <taxon>Pseudomonadati</taxon>
        <taxon>Bacteroidota</taxon>
        <taxon>Flavobacteriia</taxon>
        <taxon>Flavobacteriales</taxon>
        <taxon>Flavobacteriaceae</taxon>
        <taxon>Flavobacterium</taxon>
    </lineage>
</organism>
<dbReference type="InterPro" id="IPR007016">
    <property type="entry name" value="O-antigen_ligase-rel_domated"/>
</dbReference>
<keyword evidence="4 5" id="KW-0472">Membrane</keyword>
<keyword evidence="7" id="KW-0436">Ligase</keyword>
<sequence length="440" mass="52566">MKHFKAIFQKVINDFNQDKKNYFLNVIFIFLLISIPFSNFLNSSVIALFFLISLFRFNFIKEINATLILVIIFYLMMLFSWFWTIDKSLTLKSLVKEIPLLIIPICFILNKDIFRLNKSKILKYYSYSIVLFSFYFILKAFYNFKLNNDINVFFFHDLVTKELNAVHFSVFVSLALFYFLTKEFKKIKHYFFILFLLLFLFLLSSKNIIFSTIFLSGIYFFYYSKSANKMRLRNIIISGIIFLSFFSFRLIKERLMFEFKIKGESNIGHTVINKKDVGSNVISMKEAWCNKKFNQTDYFSGSSFRVYQTRLFLDFLKEEKIFWTGFGLNASYDKIEKKGIYYNVFQGNDEIEGYQKKNFHNQYIQVFAELGVIGFVILIIILFINLKNALKQKDFIHIAFAILMISLFLTESFLWRQRGVVFFTAFYCLFNNTKRVKLNR</sequence>
<feature type="transmembrane region" description="Helical" evidence="5">
    <location>
        <begin position="63"/>
        <end position="83"/>
    </location>
</feature>
<keyword evidence="3 5" id="KW-1133">Transmembrane helix</keyword>
<comment type="caution">
    <text evidence="7">The sequence shown here is derived from an EMBL/GenBank/DDBJ whole genome shotgun (WGS) entry which is preliminary data.</text>
</comment>
<evidence type="ECO:0000256" key="3">
    <source>
        <dbReference type="ARBA" id="ARBA00022989"/>
    </source>
</evidence>
<feature type="transmembrane region" description="Helical" evidence="5">
    <location>
        <begin position="234"/>
        <end position="251"/>
    </location>
</feature>
<gene>
    <name evidence="7" type="ORF">ACFO3U_00345</name>
</gene>
<feature type="transmembrane region" description="Helical" evidence="5">
    <location>
        <begin position="192"/>
        <end position="222"/>
    </location>
</feature>
<evidence type="ECO:0000313" key="7">
    <source>
        <dbReference type="EMBL" id="MFC4738433.1"/>
    </source>
</evidence>
<dbReference type="GO" id="GO:0016874">
    <property type="term" value="F:ligase activity"/>
    <property type="evidence" value="ECO:0007669"/>
    <property type="project" value="UniProtKB-KW"/>
</dbReference>
<comment type="subcellular location">
    <subcellularLocation>
        <location evidence="1">Membrane</location>
        <topology evidence="1">Multi-pass membrane protein</topology>
    </subcellularLocation>
</comment>
<feature type="domain" description="O-antigen ligase-related" evidence="6">
    <location>
        <begin position="192"/>
        <end position="379"/>
    </location>
</feature>
<proteinExistence type="predicted"/>
<keyword evidence="8" id="KW-1185">Reference proteome</keyword>
<evidence type="ECO:0000256" key="1">
    <source>
        <dbReference type="ARBA" id="ARBA00004141"/>
    </source>
</evidence>
<feature type="transmembrane region" description="Helical" evidence="5">
    <location>
        <begin position="121"/>
        <end position="142"/>
    </location>
</feature>
<dbReference type="Proteomes" id="UP001595885">
    <property type="component" value="Unassembled WGS sequence"/>
</dbReference>